<protein>
    <recommendedName>
        <fullName evidence="2">F-box domain-containing protein</fullName>
    </recommendedName>
</protein>
<dbReference type="Gene3D" id="3.80.10.10">
    <property type="entry name" value="Ribonuclease Inhibitor"/>
    <property type="match status" value="1"/>
</dbReference>
<keyword evidence="1" id="KW-0175">Coiled coil</keyword>
<dbReference type="GeneID" id="59352249"/>
<feature type="domain" description="F-box" evidence="2">
    <location>
        <begin position="53"/>
        <end position="102"/>
    </location>
</feature>
<evidence type="ECO:0000313" key="4">
    <source>
        <dbReference type="Proteomes" id="UP000636479"/>
    </source>
</evidence>
<accession>A0A8H6S013</accession>
<organism evidence="3 4">
    <name type="scientific">Mycena indigotica</name>
    <dbReference type="NCBI Taxonomy" id="2126181"/>
    <lineage>
        <taxon>Eukaryota</taxon>
        <taxon>Fungi</taxon>
        <taxon>Dikarya</taxon>
        <taxon>Basidiomycota</taxon>
        <taxon>Agaricomycotina</taxon>
        <taxon>Agaricomycetes</taxon>
        <taxon>Agaricomycetidae</taxon>
        <taxon>Agaricales</taxon>
        <taxon>Marasmiineae</taxon>
        <taxon>Mycenaceae</taxon>
        <taxon>Mycena</taxon>
    </lineage>
</organism>
<evidence type="ECO:0000259" key="2">
    <source>
        <dbReference type="Pfam" id="PF12937"/>
    </source>
</evidence>
<dbReference type="RefSeq" id="XP_037213729.1">
    <property type="nucleotide sequence ID" value="XM_037369733.1"/>
</dbReference>
<dbReference type="Proteomes" id="UP000636479">
    <property type="component" value="Unassembled WGS sequence"/>
</dbReference>
<reference evidence="3" key="1">
    <citation type="submission" date="2020-05" db="EMBL/GenBank/DDBJ databases">
        <title>Mycena genomes resolve the evolution of fungal bioluminescence.</title>
        <authorList>
            <person name="Tsai I.J."/>
        </authorList>
    </citation>
    <scope>NUCLEOTIDE SEQUENCE</scope>
    <source>
        <strain evidence="3">171206Taipei</strain>
    </source>
</reference>
<dbReference type="InterPro" id="IPR001810">
    <property type="entry name" value="F-box_dom"/>
</dbReference>
<dbReference type="SUPFAM" id="SSF81383">
    <property type="entry name" value="F-box domain"/>
    <property type="match status" value="1"/>
</dbReference>
<keyword evidence="4" id="KW-1185">Reference proteome</keyword>
<name>A0A8H6S013_9AGAR</name>
<dbReference type="InterPro" id="IPR036047">
    <property type="entry name" value="F-box-like_dom_sf"/>
</dbReference>
<dbReference type="Gene3D" id="1.20.1280.50">
    <property type="match status" value="1"/>
</dbReference>
<dbReference type="OrthoDB" id="2269034at2759"/>
<comment type="caution">
    <text evidence="3">The sequence shown here is derived from an EMBL/GenBank/DDBJ whole genome shotgun (WGS) entry which is preliminary data.</text>
</comment>
<sequence length="472" mass="52785">MEYEVPHASIAQLRHEVEEIGNTIDSLKSQLVELEAQREAILDKLSSVVYPVNSLPPEVLGRIFGAAASLTPAKAVNSLLLRITSVCRHWRDVAIVDPALWTILSYIPGPHGEQDQLFNYFVARSRGLPISFNLDGLAKVYYQPSFFGSCSQWKDATITLPSGAAFDVKSLDEVAALNLPQLEAITLSQVWVHIYASENYYQTFSNAPLLHTVSVSFSHLLPWLGFPLQQLRKLTIQNHSMSEDIRVLLCQLSSIEDLSIGPIDIPQIDNHGVELEEKLTLQSLTTLSLFGQGSSMILLRARLPRLSKLHLSDLHRFDVTTLTHPGTLRALTNLASLTITLKHERDRSQAALLLSPDVDLPLQHLTITLAPLWRETENNVVDMFSSPDFLPDLESLTLIVPVFISIMIRPFMLGINARVANTVSRGVHHKMKLKKFIVDVQKSPYALSDEESQELHTLQRKLEQMGDSMEGL</sequence>
<evidence type="ECO:0000256" key="1">
    <source>
        <dbReference type="SAM" id="Coils"/>
    </source>
</evidence>
<dbReference type="InterPro" id="IPR032675">
    <property type="entry name" value="LRR_dom_sf"/>
</dbReference>
<dbReference type="AlphaFoldDB" id="A0A8H6S013"/>
<dbReference type="EMBL" id="JACAZF010000015">
    <property type="protein sequence ID" value="KAF7290151.1"/>
    <property type="molecule type" value="Genomic_DNA"/>
</dbReference>
<feature type="coiled-coil region" evidence="1">
    <location>
        <begin position="10"/>
        <end position="44"/>
    </location>
</feature>
<gene>
    <name evidence="3" type="ORF">MIND_01328300</name>
</gene>
<proteinExistence type="predicted"/>
<evidence type="ECO:0000313" key="3">
    <source>
        <dbReference type="EMBL" id="KAF7290151.1"/>
    </source>
</evidence>
<dbReference type="Pfam" id="PF12937">
    <property type="entry name" value="F-box-like"/>
    <property type="match status" value="1"/>
</dbReference>
<dbReference type="SUPFAM" id="SSF52047">
    <property type="entry name" value="RNI-like"/>
    <property type="match status" value="1"/>
</dbReference>